<accession>A0ABX5M137</accession>
<evidence type="ECO:0008006" key="3">
    <source>
        <dbReference type="Google" id="ProtNLM"/>
    </source>
</evidence>
<name>A0ABX5M137_9GAMM</name>
<gene>
    <name evidence="1" type="ORF">WH50_03405</name>
</gene>
<evidence type="ECO:0000313" key="1">
    <source>
        <dbReference type="EMBL" id="PXF32637.1"/>
    </source>
</evidence>
<proteinExistence type="predicted"/>
<evidence type="ECO:0000313" key="2">
    <source>
        <dbReference type="Proteomes" id="UP000248090"/>
    </source>
</evidence>
<reference evidence="1 2" key="1">
    <citation type="submission" date="2015-03" db="EMBL/GenBank/DDBJ databases">
        <authorList>
            <person name="Krishnan R."/>
            <person name="Midha S."/>
            <person name="Patil P.B."/>
            <person name="Rameshkumar N."/>
        </authorList>
    </citation>
    <scope>NUCLEOTIDE SEQUENCE [LARGE SCALE GENOMIC DNA]</scope>
    <source>
        <strain evidence="1 2">L1E11</strain>
    </source>
</reference>
<organism evidence="1 2">
    <name type="scientific">Pokkaliibacter plantistimulans</name>
    <dbReference type="NCBI Taxonomy" id="1635171"/>
    <lineage>
        <taxon>Bacteria</taxon>
        <taxon>Pseudomonadati</taxon>
        <taxon>Pseudomonadota</taxon>
        <taxon>Gammaproteobacteria</taxon>
        <taxon>Oceanospirillales</taxon>
        <taxon>Balneatrichaceae</taxon>
        <taxon>Pokkaliibacter</taxon>
    </lineage>
</organism>
<dbReference type="Proteomes" id="UP000248090">
    <property type="component" value="Unassembled WGS sequence"/>
</dbReference>
<sequence length="133" mass="14681">MLDQDYPAAVEQLLASTEGQHGEATTRCLLAFYMGDLPCLRQLSAHDQSAFFNVLYGYVATGRLPHQVVPTGDDRFQALWARHVQTPRATACSNIDALPHTVCDGHPDTPLSHDIALAFRARQHHAVAPFHSH</sequence>
<protein>
    <recommendedName>
        <fullName evidence="3">BLUF domain-containing protein</fullName>
    </recommendedName>
</protein>
<comment type="caution">
    <text evidence="1">The sequence shown here is derived from an EMBL/GenBank/DDBJ whole genome shotgun (WGS) entry which is preliminary data.</text>
</comment>
<keyword evidence="2" id="KW-1185">Reference proteome</keyword>
<dbReference type="EMBL" id="LAPT01000012">
    <property type="protein sequence ID" value="PXF32637.1"/>
    <property type="molecule type" value="Genomic_DNA"/>
</dbReference>